<dbReference type="Gene3D" id="3.40.228.10">
    <property type="entry name" value="Dimethylsulfoxide Reductase, domain 2"/>
    <property type="match status" value="1"/>
</dbReference>
<dbReference type="Pfam" id="PF00384">
    <property type="entry name" value="Molybdopterin"/>
    <property type="match status" value="1"/>
</dbReference>
<dbReference type="Pfam" id="PF01568">
    <property type="entry name" value="Molydop_binding"/>
    <property type="match status" value="1"/>
</dbReference>
<feature type="domain" description="Pyrogallol hydroxytransferase large subunit-like N-terminal" evidence="8">
    <location>
        <begin position="146"/>
        <end position="200"/>
    </location>
</feature>
<keyword evidence="3" id="KW-0500">Molybdenum</keyword>
<evidence type="ECO:0000313" key="9">
    <source>
        <dbReference type="EMBL" id="CUS51958.1"/>
    </source>
</evidence>
<name>A0A160TUC3_9ZZZZ</name>
<dbReference type="AlphaFoldDB" id="A0A160TUC3"/>
<evidence type="ECO:0000256" key="1">
    <source>
        <dbReference type="ARBA" id="ARBA00001942"/>
    </source>
</evidence>
<dbReference type="GO" id="GO:0009061">
    <property type="term" value="P:anaerobic respiration"/>
    <property type="evidence" value="ECO:0007669"/>
    <property type="project" value="TreeGrafter"/>
</dbReference>
<dbReference type="InterPro" id="IPR049032">
    <property type="entry name" value="AhtL-like_N"/>
</dbReference>
<dbReference type="SUPFAM" id="SSF50692">
    <property type="entry name" value="ADC-like"/>
    <property type="match status" value="1"/>
</dbReference>
<keyword evidence="4" id="KW-0479">Metal-binding</keyword>
<dbReference type="GO" id="GO:0016491">
    <property type="term" value="F:oxidoreductase activity"/>
    <property type="evidence" value="ECO:0007669"/>
    <property type="project" value="UniProtKB-KW"/>
</dbReference>
<dbReference type="InterPro" id="IPR006655">
    <property type="entry name" value="Mopterin_OxRdtase_prok_CS"/>
</dbReference>
<gene>
    <name evidence="9" type="ORF">MGWOODY_XGa283</name>
</gene>
<dbReference type="Gene3D" id="2.20.25.340">
    <property type="match status" value="1"/>
</dbReference>
<protein>
    <submittedName>
        <fullName evidence="9">Trimethylamine-N-oxide reductase</fullName>
        <ecNumber evidence="9">1.6.6.9</ecNumber>
    </submittedName>
</protein>
<proteinExistence type="inferred from homology"/>
<evidence type="ECO:0000259" key="8">
    <source>
        <dbReference type="Pfam" id="PF21423"/>
    </source>
</evidence>
<dbReference type="InterPro" id="IPR050612">
    <property type="entry name" value="Prok_Mopterin_Oxidored"/>
</dbReference>
<dbReference type="GO" id="GO:0009055">
    <property type="term" value="F:electron transfer activity"/>
    <property type="evidence" value="ECO:0007669"/>
    <property type="project" value="TreeGrafter"/>
</dbReference>
<feature type="domain" description="Molybdopterin oxidoreductase" evidence="6">
    <location>
        <begin position="207"/>
        <end position="714"/>
    </location>
</feature>
<dbReference type="PROSITE" id="PS00932">
    <property type="entry name" value="MOLYBDOPTERIN_PROK_3"/>
    <property type="match status" value="1"/>
</dbReference>
<dbReference type="EMBL" id="CZRL01000073">
    <property type="protein sequence ID" value="CUS51958.1"/>
    <property type="molecule type" value="Genomic_DNA"/>
</dbReference>
<evidence type="ECO:0000256" key="4">
    <source>
        <dbReference type="ARBA" id="ARBA00022723"/>
    </source>
</evidence>
<dbReference type="PANTHER" id="PTHR43742:SF10">
    <property type="entry name" value="TRIMETHYLAMINE-N-OXIDE REDUCTASE 2"/>
    <property type="match status" value="1"/>
</dbReference>
<sequence>MMSAPLPMLLWGVAIALRYTSARHPSFKGRLSEKELIAQIKTRDGTTGRWYQFRNGRLKSRAGVHREAEICLTFKSAEVGAKLLTPPLDHQQFVNAAKAFTVVIEGPEELSLWFMETLRMIQTVAWSYGTPGVDDEKRYVNNTNGGPVFVYVKNGKIVRITPIEFDDAEDAPSWSVTARGQTFTPPRRTTIAPHALASKSVVYSKDRLLYPLKRVDFDPNGNRNCANRGKSGYERISWDEALDIVSTEIKRVRREHGKGAILSSHSSHHTWGNVGYYISSNFRFMNTIGHTKMVINPDSWEGWYWGAMHHYGNSMRNGAFEPYGQIRDCLENCEMIVFWSSDPESSSGSYAAFEGTVRRQWARQLGVKMVHIDPYLNHTGAFLGGKWIPVLPGTSPAMAHAITYVWIAEGLYDKEYVATRTTGFEKWRAYIMGDEDSTPKTPEWQEPETGVSAHVVRALAREWASKKTYLAAGGKGTTFGGACRSATGTQWARSMVCLMAMQGLGKPGVNFGNLQTGAPLNHHFYFPGYAEGGISGDIEGSGTAFNLFQRMPHVMSMNSVSQKVPRTYIAESITEERVEGYPTDPRSLERQFQKFSYPAAGHSRVRMMYKYGGSHFSTVMDSNRLVRAYQSQELEFVVNQSIWNEGEVKFADVVLPACTNFERWDIGEWAVAGGYSHHNESQLNHRVITMQHKCIEPLGESRSDFQIFLDISKRIGLGAYFAQGMTELDWCKLQFEASDLKDIVSWKQFLKKGYYVVPAEAENLEAPVAFNWYAEGRKKDTPEPAPLPSEYGGNFGEGLQTQSGKFEFEASSLKNFGEDPERPPINRYIPSWEGLNNTELSGRFPLQLITPHPRYSFHTHTDGKDSTINDIEAHRVLIDDHYYWPARINPEDARERGIAHHDLIRLFNDRGDVICAAVLTERILPGVIHSYESSAVYDPIGEPGLSPERGGCVNQLTSARPQTAKTTASAPNSCLIQVEQWRSTASE</sequence>
<dbReference type="Gene3D" id="2.40.40.20">
    <property type="match status" value="1"/>
</dbReference>
<dbReference type="PANTHER" id="PTHR43742">
    <property type="entry name" value="TRIMETHYLAMINE-N-OXIDE REDUCTASE"/>
    <property type="match status" value="1"/>
</dbReference>
<evidence type="ECO:0000256" key="3">
    <source>
        <dbReference type="ARBA" id="ARBA00022505"/>
    </source>
</evidence>
<accession>A0A160TUC3</accession>
<dbReference type="InterPro" id="IPR009010">
    <property type="entry name" value="Asp_de-COase-like_dom_sf"/>
</dbReference>
<feature type="domain" description="Molybdopterin dinucleotide-binding" evidence="7">
    <location>
        <begin position="846"/>
        <end position="969"/>
    </location>
</feature>
<organism evidence="9">
    <name type="scientific">hydrothermal vent metagenome</name>
    <dbReference type="NCBI Taxonomy" id="652676"/>
    <lineage>
        <taxon>unclassified sequences</taxon>
        <taxon>metagenomes</taxon>
        <taxon>ecological metagenomes</taxon>
    </lineage>
</organism>
<comment type="similarity">
    <text evidence="2">Belongs to the prokaryotic molybdopterin-containing oxidoreductase family.</text>
</comment>
<dbReference type="SUPFAM" id="SSF53706">
    <property type="entry name" value="Formate dehydrogenase/DMSO reductase, domains 1-3"/>
    <property type="match status" value="1"/>
</dbReference>
<dbReference type="GO" id="GO:0030151">
    <property type="term" value="F:molybdenum ion binding"/>
    <property type="evidence" value="ECO:0007669"/>
    <property type="project" value="TreeGrafter"/>
</dbReference>
<keyword evidence="5 9" id="KW-0560">Oxidoreductase</keyword>
<evidence type="ECO:0000256" key="5">
    <source>
        <dbReference type="ARBA" id="ARBA00023002"/>
    </source>
</evidence>
<dbReference type="Gene3D" id="3.40.50.740">
    <property type="match status" value="2"/>
</dbReference>
<evidence type="ECO:0000256" key="2">
    <source>
        <dbReference type="ARBA" id="ARBA00010312"/>
    </source>
</evidence>
<dbReference type="InterPro" id="IPR006656">
    <property type="entry name" value="Mopterin_OxRdtase"/>
</dbReference>
<comment type="cofactor">
    <cofactor evidence="1">
        <name>Mo-bis(molybdopterin guanine dinucleotide)</name>
        <dbReference type="ChEBI" id="CHEBI:60539"/>
    </cofactor>
</comment>
<dbReference type="EC" id="1.6.6.9" evidence="9"/>
<dbReference type="GO" id="GO:0030288">
    <property type="term" value="C:outer membrane-bounded periplasmic space"/>
    <property type="evidence" value="ECO:0007669"/>
    <property type="project" value="TreeGrafter"/>
</dbReference>
<dbReference type="InterPro" id="IPR006657">
    <property type="entry name" value="MoPterin_dinucl-bd_dom"/>
</dbReference>
<evidence type="ECO:0000259" key="6">
    <source>
        <dbReference type="Pfam" id="PF00384"/>
    </source>
</evidence>
<evidence type="ECO:0000259" key="7">
    <source>
        <dbReference type="Pfam" id="PF01568"/>
    </source>
</evidence>
<reference evidence="9" key="1">
    <citation type="submission" date="2015-10" db="EMBL/GenBank/DDBJ databases">
        <authorList>
            <person name="Gilbert D.G."/>
        </authorList>
    </citation>
    <scope>NUCLEOTIDE SEQUENCE</scope>
</reference>
<dbReference type="GO" id="GO:0043546">
    <property type="term" value="F:molybdopterin cofactor binding"/>
    <property type="evidence" value="ECO:0007669"/>
    <property type="project" value="InterPro"/>
</dbReference>
<dbReference type="Pfam" id="PF21423">
    <property type="entry name" value="AhtL-like_1st"/>
    <property type="match status" value="1"/>
</dbReference>